<accession>A0A8R1V067</accession>
<evidence type="ECO:0000313" key="2">
    <source>
        <dbReference type="Proteomes" id="UP000005239"/>
    </source>
</evidence>
<dbReference type="AlphaFoldDB" id="A0A2A6CDA9"/>
<sequence length="172" mass="20010">MRISCTISFPQCVFVLRWPLLLAMRHRHSTAHATTPVPWVTEYMHSGQQVFFVLPKSLPRIDRETVNSIVLRVYSFENLWRANARHALPSLYATPARTVDYAPVSIKVIELPFIVIGIFYACCILSLVAELLWDRFGPRMYRRFSLIWNEHTLNYSGRCQLRCHLSLAIFSP</sequence>
<protein>
    <submittedName>
        <fullName evidence="1">Uncharacterized protein</fullName>
    </submittedName>
</protein>
<dbReference type="EnsemblMetazoa" id="PPA43170.1">
    <property type="protein sequence ID" value="PPA43170.1"/>
    <property type="gene ID" value="WBGene00281539"/>
</dbReference>
<name>A0A2A6CDA9_PRIPA</name>
<accession>A0A2A6CDA9</accession>
<evidence type="ECO:0000313" key="1">
    <source>
        <dbReference type="EnsemblMetazoa" id="PPA43170.1"/>
    </source>
</evidence>
<keyword evidence="2" id="KW-1185">Reference proteome</keyword>
<reference evidence="1" key="2">
    <citation type="submission" date="2022-06" db="UniProtKB">
        <authorList>
            <consortium name="EnsemblMetazoa"/>
        </authorList>
    </citation>
    <scope>IDENTIFICATION</scope>
    <source>
        <strain evidence="1">PS312</strain>
    </source>
</reference>
<gene>
    <name evidence="1" type="primary">WBGene00281539</name>
</gene>
<reference evidence="2" key="1">
    <citation type="journal article" date="2008" name="Nat. Genet.">
        <title>The Pristionchus pacificus genome provides a unique perspective on nematode lifestyle and parasitism.</title>
        <authorList>
            <person name="Dieterich C."/>
            <person name="Clifton S.W."/>
            <person name="Schuster L.N."/>
            <person name="Chinwalla A."/>
            <person name="Delehaunty K."/>
            <person name="Dinkelacker I."/>
            <person name="Fulton L."/>
            <person name="Fulton R."/>
            <person name="Godfrey J."/>
            <person name="Minx P."/>
            <person name="Mitreva M."/>
            <person name="Roeseler W."/>
            <person name="Tian H."/>
            <person name="Witte H."/>
            <person name="Yang S.P."/>
            <person name="Wilson R.K."/>
            <person name="Sommer R.J."/>
        </authorList>
    </citation>
    <scope>NUCLEOTIDE SEQUENCE [LARGE SCALE GENOMIC DNA]</scope>
    <source>
        <strain evidence="2">PS312</strain>
    </source>
</reference>
<organism evidence="1 2">
    <name type="scientific">Pristionchus pacificus</name>
    <name type="common">Parasitic nematode worm</name>
    <dbReference type="NCBI Taxonomy" id="54126"/>
    <lineage>
        <taxon>Eukaryota</taxon>
        <taxon>Metazoa</taxon>
        <taxon>Ecdysozoa</taxon>
        <taxon>Nematoda</taxon>
        <taxon>Chromadorea</taxon>
        <taxon>Rhabditida</taxon>
        <taxon>Rhabditina</taxon>
        <taxon>Diplogasteromorpha</taxon>
        <taxon>Diplogasteroidea</taxon>
        <taxon>Neodiplogasteridae</taxon>
        <taxon>Pristionchus</taxon>
    </lineage>
</organism>
<dbReference type="Proteomes" id="UP000005239">
    <property type="component" value="Unassembled WGS sequence"/>
</dbReference>
<proteinExistence type="predicted"/>